<accession>A0A432MRG7</accession>
<dbReference type="EMBL" id="RYZH01000002">
    <property type="protein sequence ID" value="RUL89555.1"/>
    <property type="molecule type" value="Genomic_DNA"/>
</dbReference>
<dbReference type="InterPro" id="IPR036485">
    <property type="entry name" value="Glu_synth_asu_C_sf"/>
</dbReference>
<sequence length="251" mass="25981">MGPRRTRSSRAAASSPCRTPPEPHRPEPSQAEIAVPSPPSPPAFEIPVALVRDYRRINLELSRALDDGRTLVRLVDVEGQRLLASGLHGDWRAVVEVVGNAGPELAAGLNAPGLTIRCTGSAADGAARGLVSGRVAIRGQAGDAVAAAMLGGTVVVAGGAGHRAGLRMRGGTLVLFGPVGRLLADRRAGGLIFADPSAMQRPSGRPGDGGRLLPLPQETGHAALLDPEDARAYRDALHDLPDGFRSPRSPV</sequence>
<dbReference type="PANTHER" id="PTHR39673:SF5">
    <property type="entry name" value="TUNGSTEN-CONTAINING FORMYLMETHANOFURAN DEHYDROGENASE 2 SUBUNIT C"/>
    <property type="match status" value="1"/>
</dbReference>
<feature type="compositionally biased region" description="Low complexity" evidence="1">
    <location>
        <begin position="201"/>
        <end position="216"/>
    </location>
</feature>
<evidence type="ECO:0000313" key="2">
    <source>
        <dbReference type="EMBL" id="RUL89555.1"/>
    </source>
</evidence>
<dbReference type="SUPFAM" id="SSF69336">
    <property type="entry name" value="Alpha subunit of glutamate synthase, C-terminal domain"/>
    <property type="match status" value="1"/>
</dbReference>
<evidence type="ECO:0000256" key="1">
    <source>
        <dbReference type="SAM" id="MobiDB-lite"/>
    </source>
</evidence>
<feature type="region of interest" description="Disordered" evidence="1">
    <location>
        <begin position="198"/>
        <end position="221"/>
    </location>
</feature>
<feature type="region of interest" description="Disordered" evidence="1">
    <location>
        <begin position="1"/>
        <end position="40"/>
    </location>
</feature>
<reference evidence="2 3" key="1">
    <citation type="submission" date="2018-12" db="EMBL/GenBank/DDBJ databases">
        <authorList>
            <person name="Toschakov S.V."/>
        </authorList>
    </citation>
    <scope>NUCLEOTIDE SEQUENCE [LARGE SCALE GENOMIC DNA]</scope>
    <source>
        <strain evidence="2 3">GM2012</strain>
    </source>
</reference>
<name>A0A432MRG7_9BACT</name>
<organism evidence="2 3">
    <name type="scientific">Tautonia sociabilis</name>
    <dbReference type="NCBI Taxonomy" id="2080755"/>
    <lineage>
        <taxon>Bacteria</taxon>
        <taxon>Pseudomonadati</taxon>
        <taxon>Planctomycetota</taxon>
        <taxon>Planctomycetia</taxon>
        <taxon>Isosphaerales</taxon>
        <taxon>Isosphaeraceae</taxon>
        <taxon>Tautonia</taxon>
    </lineage>
</organism>
<evidence type="ECO:0000313" key="3">
    <source>
        <dbReference type="Proteomes" id="UP000280296"/>
    </source>
</evidence>
<protein>
    <submittedName>
        <fullName evidence="2">Glutamate synthase</fullName>
    </submittedName>
</protein>
<dbReference type="Gene3D" id="2.160.20.60">
    <property type="entry name" value="Glutamate synthase, alpha subunit, C-terminal domain"/>
    <property type="match status" value="1"/>
</dbReference>
<dbReference type="PANTHER" id="PTHR39673">
    <property type="entry name" value="TUNGSTEN FORMYLMETHANOFURAN DEHYDROGENASE, SUBUNIT C (FWDC)"/>
    <property type="match status" value="1"/>
</dbReference>
<gene>
    <name evidence="2" type="ORF">TsocGM_01935</name>
</gene>
<dbReference type="Proteomes" id="UP000280296">
    <property type="component" value="Unassembled WGS sequence"/>
</dbReference>
<dbReference type="AlphaFoldDB" id="A0A432MRG7"/>
<keyword evidence="3" id="KW-1185">Reference proteome</keyword>
<proteinExistence type="predicted"/>
<comment type="caution">
    <text evidence="2">The sequence shown here is derived from an EMBL/GenBank/DDBJ whole genome shotgun (WGS) entry which is preliminary data.</text>
</comment>
<reference evidence="2 3" key="2">
    <citation type="submission" date="2019-01" db="EMBL/GenBank/DDBJ databases">
        <title>Tautonia sociabilis, a novel thermotolerant planctomycete of Isosphaeraceae family, isolated from a 4000 m deep subterranean habitat.</title>
        <authorList>
            <person name="Kovaleva O.L."/>
            <person name="Elcheninov A.G."/>
            <person name="Van Heerden E."/>
            <person name="Toshchakov S.V."/>
            <person name="Novikov A."/>
            <person name="Bonch-Osmolovskaya E.A."/>
            <person name="Kublanov I.V."/>
        </authorList>
    </citation>
    <scope>NUCLEOTIDE SEQUENCE [LARGE SCALE GENOMIC DNA]</scope>
    <source>
        <strain evidence="2 3">GM2012</strain>
    </source>
</reference>
<dbReference type="GO" id="GO:0016491">
    <property type="term" value="F:oxidoreductase activity"/>
    <property type="evidence" value="ECO:0007669"/>
    <property type="project" value="InterPro"/>
</dbReference>